<dbReference type="EMBL" id="BAAALD010000032">
    <property type="protein sequence ID" value="GAA1089442.1"/>
    <property type="molecule type" value="Genomic_DNA"/>
</dbReference>
<gene>
    <name evidence="1" type="ORF">GCM10009663_36500</name>
</gene>
<organism evidence="1 2">
    <name type="scientific">Kitasatospora arboriphila</name>
    <dbReference type="NCBI Taxonomy" id="258052"/>
    <lineage>
        <taxon>Bacteria</taxon>
        <taxon>Bacillati</taxon>
        <taxon>Actinomycetota</taxon>
        <taxon>Actinomycetes</taxon>
        <taxon>Kitasatosporales</taxon>
        <taxon>Streptomycetaceae</taxon>
        <taxon>Kitasatospora</taxon>
    </lineage>
</organism>
<dbReference type="Proteomes" id="UP001499987">
    <property type="component" value="Unassembled WGS sequence"/>
</dbReference>
<accession>A0ABN1TKB1</accession>
<comment type="caution">
    <text evidence="1">The sequence shown here is derived from an EMBL/GenBank/DDBJ whole genome shotgun (WGS) entry which is preliminary data.</text>
</comment>
<name>A0ABN1TKB1_9ACTN</name>
<sequence>MDVPRMYLGGGGTWLEMVHTEGEDWRVTASWYSSLTADFTAFLTVEEVAEFADGMVARLSVPTGARFSARVTPGRNNPLTLTAEPVGERFAFFAWLTPNGDDEVCHLQMEINPADATELADGFAALRAALAV</sequence>
<evidence type="ECO:0000313" key="1">
    <source>
        <dbReference type="EMBL" id="GAA1089442.1"/>
    </source>
</evidence>
<protein>
    <recommendedName>
        <fullName evidence="3">SRPBCC domain-containing protein</fullName>
    </recommendedName>
</protein>
<evidence type="ECO:0000313" key="2">
    <source>
        <dbReference type="Proteomes" id="UP001499987"/>
    </source>
</evidence>
<keyword evidence="2" id="KW-1185">Reference proteome</keyword>
<evidence type="ECO:0008006" key="3">
    <source>
        <dbReference type="Google" id="ProtNLM"/>
    </source>
</evidence>
<dbReference type="RefSeq" id="WP_344624683.1">
    <property type="nucleotide sequence ID" value="NZ_BAAALD010000032.1"/>
</dbReference>
<reference evidence="1 2" key="1">
    <citation type="journal article" date="2019" name="Int. J. Syst. Evol. Microbiol.">
        <title>The Global Catalogue of Microorganisms (GCM) 10K type strain sequencing project: providing services to taxonomists for standard genome sequencing and annotation.</title>
        <authorList>
            <consortium name="The Broad Institute Genomics Platform"/>
            <consortium name="The Broad Institute Genome Sequencing Center for Infectious Disease"/>
            <person name="Wu L."/>
            <person name="Ma J."/>
        </authorList>
    </citation>
    <scope>NUCLEOTIDE SEQUENCE [LARGE SCALE GENOMIC DNA]</scope>
    <source>
        <strain evidence="1 2">JCM 13002</strain>
    </source>
</reference>
<proteinExistence type="predicted"/>